<organism evidence="1 2">
    <name type="scientific">Daphnia galeata</name>
    <dbReference type="NCBI Taxonomy" id="27404"/>
    <lineage>
        <taxon>Eukaryota</taxon>
        <taxon>Metazoa</taxon>
        <taxon>Ecdysozoa</taxon>
        <taxon>Arthropoda</taxon>
        <taxon>Crustacea</taxon>
        <taxon>Branchiopoda</taxon>
        <taxon>Diplostraca</taxon>
        <taxon>Cladocera</taxon>
        <taxon>Anomopoda</taxon>
        <taxon>Daphniidae</taxon>
        <taxon>Daphnia</taxon>
    </lineage>
</organism>
<dbReference type="PANTHER" id="PTHR46844">
    <property type="entry name" value="SLR5058 PROTEIN"/>
    <property type="match status" value="1"/>
</dbReference>
<dbReference type="EMBL" id="CAKKLH010000196">
    <property type="protein sequence ID" value="CAH0105712.1"/>
    <property type="molecule type" value="Genomic_DNA"/>
</dbReference>
<name>A0A8J2WK88_9CRUS</name>
<gene>
    <name evidence="1" type="ORF">DGAL_LOCUS8777</name>
</gene>
<dbReference type="AlphaFoldDB" id="A0A8J2WK88"/>
<comment type="caution">
    <text evidence="1">The sequence shown here is derived from an EMBL/GenBank/DDBJ whole genome shotgun (WGS) entry which is preliminary data.</text>
</comment>
<evidence type="ECO:0000313" key="2">
    <source>
        <dbReference type="Proteomes" id="UP000789390"/>
    </source>
</evidence>
<proteinExistence type="predicted"/>
<keyword evidence="2" id="KW-1185">Reference proteome</keyword>
<dbReference type="Proteomes" id="UP000789390">
    <property type="component" value="Unassembled WGS sequence"/>
</dbReference>
<accession>A0A8J2WK88</accession>
<protein>
    <submittedName>
        <fullName evidence="1">Uncharacterized protein</fullName>
    </submittedName>
</protein>
<reference evidence="1" key="1">
    <citation type="submission" date="2021-11" db="EMBL/GenBank/DDBJ databases">
        <authorList>
            <person name="Schell T."/>
        </authorList>
    </citation>
    <scope>NUCLEOTIDE SEQUENCE</scope>
    <source>
        <strain evidence="1">M5</strain>
    </source>
</reference>
<dbReference type="OrthoDB" id="10422230at2759"/>
<evidence type="ECO:0000313" key="1">
    <source>
        <dbReference type="EMBL" id="CAH0105712.1"/>
    </source>
</evidence>
<sequence>MAIKTIFTYQDTVDLLCPPSSHHQSKFEKAAEEKTMTEYGLKFGLTFHSGDKIQFVHRTLAEYLVAQYFFQGFILDEEKHNGLLNNQRIRDLIFDVVMMKNIGAYDGVQMFFDSFLSELVDEDEKWHNIIDNRRKNKFPERFTSFMSGILNAQPTVFVVNPKILEVPIYQRNTNIFKFICDCLEIMIDPASLRKSMSSLFCVSCKFFYEQSSDTYKRFLNYFNHPSESEMNIILHHILYYPMQIYLDDLFWNEEQKKSILKLVLDFMDKNFVTLKRIFKRPNADRDKQVKFALHFFICNDYYDHELKRYIELLSSVCSSETFLNLFRATFNITESHYEKFHLNGKTEETVILLRNLERNKVLEELSLQVLLRDPQVFQRYYQPSLPQDDVEIVSTNIYLLLVRDQYKMTRLDRAAFRGHTEDVVNILETISHSLSPAETNDKVKKTAKKVLHDMIVTRDIKHFAPFFVAAAFGQEEICCKLLVFFKQLVADKMLSVKQLQDFFNGPNGMIYNAIHLAVRFLKLPMFRVILTSVKKIMGQRPLVCLLKEFINNKREWFKMLAEIVIDGTEGTTGYLDLTEIVFHDSDTIEGISVIEEDTLNKMMSAMGGPLWIEKLLKIDTGRGIQVLTRNHFDHFDRNQMIDFLKVFTKVTEGPIWNSIWYGILNLNVETEHVFRYPDFETDFDKILQCASTKLTREELRDQLFDVFAHFQVIVRSIILTLLDYGEKSLVNRLLDNLKAIEQDEAIECIMSAMSRVIIPEMLGRTLKDHHSRKNITHARMKVLDFILDHPEYCYDNLADIANAMLKEFRDSDGVMRNLWSYVVHLDKIYSGHEMGCKLLKLTQYLCNSSNIEFEENLNLARRLLTQVMDNRARGGPASSG</sequence>
<dbReference type="PANTHER" id="PTHR46844:SF1">
    <property type="entry name" value="SLR5058 PROTEIN"/>
    <property type="match status" value="1"/>
</dbReference>